<gene>
    <name evidence="1" type="ORF">ABDB84_07480</name>
</gene>
<sequence length="402" mass="45425">MQDIVTSIKRYNAGRDPQRLAMKYANLRRDPFVFLRGSCHRFYETLPRDKLLRAAPLAWACGDLHLENFGSYKGDNRLVYFDINDFDEAALAPASWDVLRLLSSILVAERVLHLNPGESVALCQRFLQRYAATLASGKARWLERDLAQGLVGDLLDSLRVRKRADFLDSRTELQGKRRCLRIDGRKTLPVTDKQRDKLKRFMAEFAATQEKPRFFRLLDAARRATGNGSLGVERYVLLVEGRGSPADNYLLDIKQALPSSLLPHLPNPQPHWASEALRVVTVQQRMQAIPMAFLHAVKLGKRSCVLRDLQPSDDRVEFGEAHRKPRQLAGLIDNLAELLAWAQLRSAGREGAASVDALVDFAEGHKWPARLLDLARHCTTQLEADWRAYCLAYDAGAFALEA</sequence>
<evidence type="ECO:0000313" key="1">
    <source>
        <dbReference type="EMBL" id="MEN3068316.1"/>
    </source>
</evidence>
<dbReference type="PANTHER" id="PTHR39441">
    <property type="entry name" value="DUF2252 DOMAIN-CONTAINING PROTEIN"/>
    <property type="match status" value="1"/>
</dbReference>
<organism evidence="1 2">
    <name type="scientific">Uliginosibacterium sediminicola</name>
    <dbReference type="NCBI Taxonomy" id="2024550"/>
    <lineage>
        <taxon>Bacteria</taxon>
        <taxon>Pseudomonadati</taxon>
        <taxon>Pseudomonadota</taxon>
        <taxon>Betaproteobacteria</taxon>
        <taxon>Rhodocyclales</taxon>
        <taxon>Zoogloeaceae</taxon>
        <taxon>Uliginosibacterium</taxon>
    </lineage>
</organism>
<proteinExistence type="predicted"/>
<accession>A0ABU9YX37</accession>
<dbReference type="EMBL" id="JBDIVE010000003">
    <property type="protein sequence ID" value="MEN3068316.1"/>
    <property type="molecule type" value="Genomic_DNA"/>
</dbReference>
<comment type="caution">
    <text evidence="1">The sequence shown here is derived from an EMBL/GenBank/DDBJ whole genome shotgun (WGS) entry which is preliminary data.</text>
</comment>
<dbReference type="Proteomes" id="UP001410394">
    <property type="component" value="Unassembled WGS sequence"/>
</dbReference>
<evidence type="ECO:0000313" key="2">
    <source>
        <dbReference type="Proteomes" id="UP001410394"/>
    </source>
</evidence>
<dbReference type="RefSeq" id="WP_345919086.1">
    <property type="nucleotide sequence ID" value="NZ_JBDIVE010000003.1"/>
</dbReference>
<keyword evidence="2" id="KW-1185">Reference proteome</keyword>
<dbReference type="InterPro" id="IPR018721">
    <property type="entry name" value="DUF2252"/>
</dbReference>
<dbReference type="Pfam" id="PF10009">
    <property type="entry name" value="DUF2252"/>
    <property type="match status" value="1"/>
</dbReference>
<dbReference type="PANTHER" id="PTHR39441:SF1">
    <property type="entry name" value="DUF2252 DOMAIN-CONTAINING PROTEIN"/>
    <property type="match status" value="1"/>
</dbReference>
<protein>
    <submittedName>
        <fullName evidence="1">DUF2252 family protein</fullName>
    </submittedName>
</protein>
<reference evidence="1 2" key="1">
    <citation type="journal article" date="2018" name="Int. J. Syst. Evol. Microbiol.">
        <title>Uliginosibacterium sediminicola sp. nov., isolated from freshwater sediment.</title>
        <authorList>
            <person name="Hwang W.M."/>
            <person name="Kim S.M."/>
            <person name="Kang K."/>
            <person name="Ahn T.Y."/>
        </authorList>
    </citation>
    <scope>NUCLEOTIDE SEQUENCE [LARGE SCALE GENOMIC DNA]</scope>
    <source>
        <strain evidence="1 2">M1-21</strain>
    </source>
</reference>
<name>A0ABU9YX37_9RHOO</name>